<comment type="subcellular location">
    <subcellularLocation>
        <location evidence="1">Cytoplasm</location>
        <location evidence="1">Cytoskeleton</location>
        <location evidence="1">Cilium basal body</location>
    </subcellularLocation>
</comment>
<keyword evidence="3" id="KW-0970">Cilium biogenesis/degradation</keyword>
<accession>A0A8J9Y5H4</accession>
<proteinExistence type="inferred from homology"/>
<feature type="non-terminal residue" evidence="8">
    <location>
        <position position="193"/>
    </location>
</feature>
<dbReference type="GO" id="GO:0036038">
    <property type="term" value="C:MKS complex"/>
    <property type="evidence" value="ECO:0007669"/>
    <property type="project" value="TreeGrafter"/>
</dbReference>
<dbReference type="InterPro" id="IPR010796">
    <property type="entry name" value="C2_B9-type_dom"/>
</dbReference>
<organism evidence="8 9">
    <name type="scientific">Brenthis ino</name>
    <name type="common">lesser marbled fritillary</name>
    <dbReference type="NCBI Taxonomy" id="405034"/>
    <lineage>
        <taxon>Eukaryota</taxon>
        <taxon>Metazoa</taxon>
        <taxon>Ecdysozoa</taxon>
        <taxon>Arthropoda</taxon>
        <taxon>Hexapoda</taxon>
        <taxon>Insecta</taxon>
        <taxon>Pterygota</taxon>
        <taxon>Neoptera</taxon>
        <taxon>Endopterygota</taxon>
        <taxon>Lepidoptera</taxon>
        <taxon>Glossata</taxon>
        <taxon>Ditrysia</taxon>
        <taxon>Papilionoidea</taxon>
        <taxon>Nymphalidae</taxon>
        <taxon>Heliconiinae</taxon>
        <taxon>Argynnini</taxon>
        <taxon>Brenthis</taxon>
    </lineage>
</organism>
<evidence type="ECO:0000256" key="3">
    <source>
        <dbReference type="ARBA" id="ARBA00022794"/>
    </source>
</evidence>
<gene>
    <name evidence="8" type="ORF">BINO364_LOCUS5932</name>
</gene>
<dbReference type="Proteomes" id="UP000838878">
    <property type="component" value="Chromosome 14"/>
</dbReference>
<dbReference type="AlphaFoldDB" id="A0A8J9Y5H4"/>
<dbReference type="EMBL" id="OV170234">
    <property type="protein sequence ID" value="CAH0719619.1"/>
    <property type="molecule type" value="Genomic_DNA"/>
</dbReference>
<dbReference type="GO" id="GO:0060271">
    <property type="term" value="P:cilium assembly"/>
    <property type="evidence" value="ECO:0007669"/>
    <property type="project" value="TreeGrafter"/>
</dbReference>
<evidence type="ECO:0000313" key="8">
    <source>
        <dbReference type="EMBL" id="CAH0719619.1"/>
    </source>
</evidence>
<keyword evidence="5" id="KW-0966">Cell projection</keyword>
<name>A0A8J9Y5H4_9NEOP</name>
<sequence length="193" mass="21691">MRESELTKFLVSFNGHIEYVRFPAGVFDEQLYLQYDLIWGPDWDPISGLNSGVSQMAKSGVDPEKVIFNLPVEMAFGSTNVFGWPQLIITVRAKNFLSGDTLRGYALFLLPPTAGTHELSAPLIRPRSATMLGDWFAWITGRYPELVDARMLANGKENYLLRTESYGSVNLKVTMVSKDLRKLGYDNQSACKN</sequence>
<comment type="similarity">
    <text evidence="6">Belongs to the B9D family.</text>
</comment>
<keyword evidence="2" id="KW-0963">Cytoplasm</keyword>
<evidence type="ECO:0000256" key="6">
    <source>
        <dbReference type="ARBA" id="ARBA00038411"/>
    </source>
</evidence>
<dbReference type="PANTHER" id="PTHR12968">
    <property type="entry name" value="B9 DOMAIN-CONTAINING"/>
    <property type="match status" value="1"/>
</dbReference>
<evidence type="ECO:0000313" key="9">
    <source>
        <dbReference type="Proteomes" id="UP000838878"/>
    </source>
</evidence>
<dbReference type="PANTHER" id="PTHR12968:SF1">
    <property type="entry name" value="B9 DOMAIN-CONTAINING PROTEIN 1"/>
    <property type="match status" value="1"/>
</dbReference>
<evidence type="ECO:0000256" key="5">
    <source>
        <dbReference type="ARBA" id="ARBA00023273"/>
    </source>
</evidence>
<evidence type="ECO:0000256" key="7">
    <source>
        <dbReference type="ARBA" id="ARBA00039274"/>
    </source>
</evidence>
<evidence type="ECO:0000256" key="2">
    <source>
        <dbReference type="ARBA" id="ARBA00022490"/>
    </source>
</evidence>
<dbReference type="OrthoDB" id="431939at2759"/>
<dbReference type="Pfam" id="PF07162">
    <property type="entry name" value="B9-C2"/>
    <property type="match status" value="1"/>
</dbReference>
<evidence type="ECO:0000256" key="4">
    <source>
        <dbReference type="ARBA" id="ARBA00023212"/>
    </source>
</evidence>
<reference evidence="8" key="1">
    <citation type="submission" date="2021-12" db="EMBL/GenBank/DDBJ databases">
        <authorList>
            <person name="Martin H S."/>
        </authorList>
    </citation>
    <scope>NUCLEOTIDE SEQUENCE</scope>
</reference>
<protein>
    <recommendedName>
        <fullName evidence="7">B9 domain-containing protein 1</fullName>
    </recommendedName>
</protein>
<evidence type="ECO:0000256" key="1">
    <source>
        <dbReference type="ARBA" id="ARBA00004120"/>
    </source>
</evidence>
<keyword evidence="4" id="KW-0206">Cytoskeleton</keyword>
<keyword evidence="9" id="KW-1185">Reference proteome</keyword>